<feature type="domain" description="Glycosyl transferase family 1" evidence="1">
    <location>
        <begin position="188"/>
        <end position="340"/>
    </location>
</feature>
<evidence type="ECO:0000259" key="1">
    <source>
        <dbReference type="Pfam" id="PF00534"/>
    </source>
</evidence>
<evidence type="ECO:0000313" key="2">
    <source>
        <dbReference type="EMBL" id="NSJ79187.1"/>
    </source>
</evidence>
<dbReference type="PANTHER" id="PTHR45947">
    <property type="entry name" value="SULFOQUINOVOSYL TRANSFERASE SQD2"/>
    <property type="match status" value="1"/>
</dbReference>
<dbReference type="InterPro" id="IPR001296">
    <property type="entry name" value="Glyco_trans_1"/>
</dbReference>
<dbReference type="EMBL" id="JAAITB010000011">
    <property type="protein sequence ID" value="NSJ79187.1"/>
    <property type="molecule type" value="Genomic_DNA"/>
</dbReference>
<dbReference type="Proteomes" id="UP001644750">
    <property type="component" value="Unassembled WGS sequence"/>
</dbReference>
<dbReference type="Gene3D" id="3.40.50.2000">
    <property type="entry name" value="Glycogen Phosphorylase B"/>
    <property type="match status" value="2"/>
</dbReference>
<organism evidence="2 3">
    <name type="scientific">Anaerostipes hadrus</name>
    <dbReference type="NCBI Taxonomy" id="649756"/>
    <lineage>
        <taxon>Bacteria</taxon>
        <taxon>Bacillati</taxon>
        <taxon>Bacillota</taxon>
        <taxon>Clostridia</taxon>
        <taxon>Lachnospirales</taxon>
        <taxon>Lachnospiraceae</taxon>
        <taxon>Anaerostipes</taxon>
    </lineage>
</organism>
<keyword evidence="3" id="KW-1185">Reference proteome</keyword>
<name>A0ABX2HX73_ANAHA</name>
<proteinExistence type="predicted"/>
<gene>
    <name evidence="2" type="ORF">G5A72_06215</name>
</gene>
<comment type="caution">
    <text evidence="2">The sequence shown here is derived from an EMBL/GenBank/DDBJ whole genome shotgun (WGS) entry which is preliminary data.</text>
</comment>
<dbReference type="InterPro" id="IPR050194">
    <property type="entry name" value="Glycosyltransferase_grp1"/>
</dbReference>
<sequence length="378" mass="43938">MAERASLNRKQVLILLPYLKNGDGTAVALMNYYQALIKDNWNVDFLNLKNNDCEWSQMVKKNGGQIYEIPQVNKYSKLVRKYIEKIINAKNYDIVHVNIPGHVGYITLKIAKKAGVNIRLFHAHNPFNNLNIKTSVSSKIYDTLITKEATNLIACSESAGKSRFKERKFKVLKNVIDVNRFQYSQSSREKIRKSLKIEDKIVIGVVGRFSCQKNPYFLVKCFAELRKIEPKAFLLWVGDGELKNNVEKKLYDMGLERDVQFVGRKPNVQEWYSAMDLFFLPSVFEGMGIVFLEAQCTGLPCVGSSNVPIETEITELMHRISLKDNEKIWAIQMKKILDESINRKTRDKDFIDKEYTHDLTQNDLRDYYNYLLYKKEEN</sequence>
<evidence type="ECO:0000313" key="3">
    <source>
        <dbReference type="Proteomes" id="UP001644750"/>
    </source>
</evidence>
<protein>
    <submittedName>
        <fullName evidence="2">Glycosyltransferase family 1 protein</fullName>
    </submittedName>
</protein>
<reference evidence="2 3" key="1">
    <citation type="journal article" date="2020" name="Cell Host Microbe">
        <title>Functional and Genomic Variation between Human-Derived Isolates of Lachnospiraceae Reveals Inter- and Intra-Species Diversity.</title>
        <authorList>
            <person name="Sorbara M.T."/>
            <person name="Littmann E.R."/>
            <person name="Fontana E."/>
            <person name="Moody T.U."/>
            <person name="Kohout C.E."/>
            <person name="Gjonbalaj M."/>
            <person name="Eaton V."/>
            <person name="Seok R."/>
            <person name="Leiner I.M."/>
            <person name="Pamer E.G."/>
        </authorList>
    </citation>
    <scope>NUCLEOTIDE SEQUENCE [LARGE SCALE GENOMIC DNA]</scope>
    <source>
        <strain evidence="2 3">MSK.14.57</strain>
    </source>
</reference>
<dbReference type="Pfam" id="PF00534">
    <property type="entry name" value="Glycos_transf_1"/>
    <property type="match status" value="1"/>
</dbReference>
<dbReference type="PANTHER" id="PTHR45947:SF3">
    <property type="entry name" value="SULFOQUINOVOSYL TRANSFERASE SQD2"/>
    <property type="match status" value="1"/>
</dbReference>
<dbReference type="RefSeq" id="WP_055231869.1">
    <property type="nucleotide sequence ID" value="NZ_CYZM01000002.1"/>
</dbReference>
<accession>A0ABX2HX73</accession>
<dbReference type="SUPFAM" id="SSF53756">
    <property type="entry name" value="UDP-Glycosyltransferase/glycogen phosphorylase"/>
    <property type="match status" value="1"/>
</dbReference>